<dbReference type="RefSeq" id="WP_382236435.1">
    <property type="nucleotide sequence ID" value="NZ_JBHTCC010000004.1"/>
</dbReference>
<feature type="signal peptide" evidence="2">
    <location>
        <begin position="1"/>
        <end position="41"/>
    </location>
</feature>
<dbReference type="InterPro" id="IPR051398">
    <property type="entry name" value="Polysacch_Deacetylase"/>
</dbReference>
<dbReference type="Gene3D" id="3.20.20.370">
    <property type="entry name" value="Glycoside hydrolase/deacetylase"/>
    <property type="match status" value="1"/>
</dbReference>
<evidence type="ECO:0000259" key="3">
    <source>
        <dbReference type="PROSITE" id="PS51677"/>
    </source>
</evidence>
<keyword evidence="5" id="KW-1185">Reference proteome</keyword>
<dbReference type="PANTHER" id="PTHR34216:SF7">
    <property type="entry name" value="POLY-BETA-1,6-N-ACETYL-D-GLUCOSAMINE N-DEACETYLASE"/>
    <property type="match status" value="1"/>
</dbReference>
<dbReference type="Pfam" id="PF14883">
    <property type="entry name" value="GHL13"/>
    <property type="match status" value="1"/>
</dbReference>
<dbReference type="Pfam" id="PF01522">
    <property type="entry name" value="Polysacc_deac_1"/>
    <property type="match status" value="1"/>
</dbReference>
<comment type="caution">
    <text evidence="4">The sequence shown here is derived from an EMBL/GenBank/DDBJ whole genome shotgun (WGS) entry which is preliminary data.</text>
</comment>
<dbReference type="NCBIfam" id="TIGR03938">
    <property type="entry name" value="deacetyl_PgaB"/>
    <property type="match status" value="1"/>
</dbReference>
<dbReference type="Proteomes" id="UP001596379">
    <property type="component" value="Unassembled WGS sequence"/>
</dbReference>
<dbReference type="EMBL" id="JBHTCC010000004">
    <property type="protein sequence ID" value="MFC7299856.1"/>
    <property type="molecule type" value="Genomic_DNA"/>
</dbReference>
<keyword evidence="1 2" id="KW-0732">Signal</keyword>
<dbReference type="InterPro" id="IPR032772">
    <property type="entry name" value="PGA_deacetylase_PgaB_C"/>
</dbReference>
<dbReference type="Gene3D" id="3.20.20.80">
    <property type="entry name" value="Glycosidases"/>
    <property type="match status" value="1"/>
</dbReference>
<dbReference type="InterPro" id="IPR011330">
    <property type="entry name" value="Glyco_hydro/deAcase_b/a-brl"/>
</dbReference>
<dbReference type="InterPro" id="IPR023854">
    <property type="entry name" value="PGA_deacetylase_PgaB"/>
</dbReference>
<evidence type="ECO:0000313" key="4">
    <source>
        <dbReference type="EMBL" id="MFC7299856.1"/>
    </source>
</evidence>
<dbReference type="PANTHER" id="PTHR34216">
    <property type="match status" value="1"/>
</dbReference>
<organism evidence="4 5">
    <name type="scientific">Herminiimonas aquatilis</name>
    <dbReference type="NCBI Taxonomy" id="345342"/>
    <lineage>
        <taxon>Bacteria</taxon>
        <taxon>Pseudomonadati</taxon>
        <taxon>Pseudomonadota</taxon>
        <taxon>Betaproteobacteria</taxon>
        <taxon>Burkholderiales</taxon>
        <taxon>Oxalobacteraceae</taxon>
        <taxon>Herminiimonas</taxon>
    </lineage>
</organism>
<feature type="chain" id="PRO_5045378760" evidence="2">
    <location>
        <begin position="42"/>
        <end position="698"/>
    </location>
</feature>
<evidence type="ECO:0000256" key="1">
    <source>
        <dbReference type="ARBA" id="ARBA00022729"/>
    </source>
</evidence>
<dbReference type="PROSITE" id="PS51677">
    <property type="entry name" value="NODB"/>
    <property type="match status" value="1"/>
</dbReference>
<gene>
    <name evidence="4" type="primary">pgaB</name>
    <name evidence="4" type="ORF">ACFQO0_15560</name>
</gene>
<evidence type="ECO:0000313" key="5">
    <source>
        <dbReference type="Proteomes" id="UP001596379"/>
    </source>
</evidence>
<sequence>MSRILTPTACAPRAVKTISARWSKFLLTLLTVALLPHAVHAQQPSTATLASPRLQTLLPVNDAPQTYRVLAYHDIRDNVRESFKTWPEATAVDTQDLVQQLSWIDKNGYRPVSLQQIIDARAGGKPLPDKAILLTFDDGFESIYSKVFPLLKQFNYPAVIAIVGDWIQTPQDHLVQFGDIQVPRSAFVNWDEVREMVGSGLIEVASHTYSLHQGIVTNPQGSLMPAAISRGYQAQGSQYESDAAHAQRVKADLLRSSQLIERETGKRPRAIVWPYGANNRVVNQIAAEVGMPISLNLEPGPNRPEDNPKHIRRSLMLFDTGLAGLTQLLRQPASYDGAEQPLERVIHVDLDYVYDADPLVQEANLSKLLDRIYRLQPSTVYLQAFADPDGDGVADSLYFPNRNMPMRADLFTRVSWQLKTRVGVRVFAWMPVMAFKLPASHPAATRLVQTMPGAPASASENRYLRLSPFDPVARKAITEIYEDLGKHAIFAGVLFHDDATLSDYEDASPAALAVYRNQWKLRGSLQDIRNDPQARRTWTTQKTAYLNAFTMHLADTLRNYQPALQTARNIYAQPVLNPDAEDWFAQTLPSFLATYDYTAIMAMPYMENAAEPTAWLNQLIGKVKQTPGALRTTVFELQSRDWKTGKPIPSNILAAQLRQLHSAGARNLGYYPDDFHSNQPEERIIKPEISIQTHPVRK</sequence>
<name>A0ABW2J8X0_9BURK</name>
<proteinExistence type="predicted"/>
<protein>
    <submittedName>
        <fullName evidence="4">Poly-beta-1,6-N-acetyl-D-glucosamine N-deacetylase PgaB</fullName>
    </submittedName>
</protein>
<accession>A0ABW2J8X0</accession>
<dbReference type="InterPro" id="IPR002509">
    <property type="entry name" value="NODB_dom"/>
</dbReference>
<reference evidence="5" key="1">
    <citation type="journal article" date="2019" name="Int. J. Syst. Evol. Microbiol.">
        <title>The Global Catalogue of Microorganisms (GCM) 10K type strain sequencing project: providing services to taxonomists for standard genome sequencing and annotation.</title>
        <authorList>
            <consortium name="The Broad Institute Genomics Platform"/>
            <consortium name="The Broad Institute Genome Sequencing Center for Infectious Disease"/>
            <person name="Wu L."/>
            <person name="Ma J."/>
        </authorList>
    </citation>
    <scope>NUCLEOTIDE SEQUENCE [LARGE SCALE GENOMIC DNA]</scope>
    <source>
        <strain evidence="5">CCUG 36956</strain>
    </source>
</reference>
<evidence type="ECO:0000256" key="2">
    <source>
        <dbReference type="SAM" id="SignalP"/>
    </source>
</evidence>
<dbReference type="SUPFAM" id="SSF88713">
    <property type="entry name" value="Glycoside hydrolase/deacetylase"/>
    <property type="match status" value="1"/>
</dbReference>
<feature type="domain" description="NodB homology" evidence="3">
    <location>
        <begin position="130"/>
        <end position="419"/>
    </location>
</feature>